<dbReference type="Gene3D" id="1.20.1510.10">
    <property type="entry name" value="Cation efflux protein transmembrane domain"/>
    <property type="match status" value="1"/>
</dbReference>
<dbReference type="InterPro" id="IPR036837">
    <property type="entry name" value="Cation_efflux_CTD_sf"/>
</dbReference>
<keyword evidence="6 7" id="KW-0472">Membrane</keyword>
<comment type="caution">
    <text evidence="10">The sequence shown here is derived from an EMBL/GenBank/DDBJ whole genome shotgun (WGS) entry which is preliminary data.</text>
</comment>
<feature type="transmembrane region" description="Helical" evidence="7">
    <location>
        <begin position="146"/>
        <end position="165"/>
    </location>
</feature>
<accession>A0ABT1C8B8</accession>
<feature type="transmembrane region" description="Helical" evidence="7">
    <location>
        <begin position="69"/>
        <end position="87"/>
    </location>
</feature>
<dbReference type="InterPro" id="IPR027469">
    <property type="entry name" value="Cation_efflux_TMD_sf"/>
</dbReference>
<dbReference type="Pfam" id="PF01545">
    <property type="entry name" value="Cation_efflux"/>
    <property type="match status" value="1"/>
</dbReference>
<dbReference type="PANTHER" id="PTHR43840:SF15">
    <property type="entry name" value="MITOCHONDRIAL METAL TRANSPORTER 1-RELATED"/>
    <property type="match status" value="1"/>
</dbReference>
<name>A0ABT1C8B8_9HYPH</name>
<feature type="transmembrane region" description="Helical" evidence="7">
    <location>
        <begin position="107"/>
        <end position="125"/>
    </location>
</feature>
<feature type="transmembrane region" description="Helical" evidence="7">
    <location>
        <begin position="24"/>
        <end position="49"/>
    </location>
</feature>
<keyword evidence="11" id="KW-1185">Reference proteome</keyword>
<evidence type="ECO:0000256" key="1">
    <source>
        <dbReference type="ARBA" id="ARBA00004141"/>
    </source>
</evidence>
<reference evidence="10 11" key="1">
    <citation type="submission" date="2022-06" db="EMBL/GenBank/DDBJ databases">
        <title>Mesorhizobium sp. strain RP14 Genome sequencing and assembly.</title>
        <authorList>
            <person name="Kim I."/>
        </authorList>
    </citation>
    <scope>NUCLEOTIDE SEQUENCE [LARGE SCALE GENOMIC DNA]</scope>
    <source>
        <strain evidence="11">RP14(2022)</strain>
    </source>
</reference>
<evidence type="ECO:0000256" key="2">
    <source>
        <dbReference type="ARBA" id="ARBA00008114"/>
    </source>
</evidence>
<feature type="domain" description="Cation efflux protein transmembrane" evidence="8">
    <location>
        <begin position="3"/>
        <end position="196"/>
    </location>
</feature>
<evidence type="ECO:0000256" key="7">
    <source>
        <dbReference type="SAM" id="Phobius"/>
    </source>
</evidence>
<dbReference type="RefSeq" id="WP_252820796.1">
    <property type="nucleotide sequence ID" value="NZ_JAMXQS010000007.1"/>
</dbReference>
<keyword evidence="4 7" id="KW-0812">Transmembrane</keyword>
<comment type="similarity">
    <text evidence="2">Belongs to the cation diffusion facilitator (CDF) transporter (TC 2.A.4) family.</text>
</comment>
<evidence type="ECO:0000256" key="6">
    <source>
        <dbReference type="ARBA" id="ARBA00023136"/>
    </source>
</evidence>
<keyword evidence="3" id="KW-0813">Transport</keyword>
<organism evidence="10 11">
    <name type="scientific">Mesorhizobium liriopis</name>
    <dbReference type="NCBI Taxonomy" id="2953882"/>
    <lineage>
        <taxon>Bacteria</taxon>
        <taxon>Pseudomonadati</taxon>
        <taxon>Pseudomonadota</taxon>
        <taxon>Alphaproteobacteria</taxon>
        <taxon>Hyphomicrobiales</taxon>
        <taxon>Phyllobacteriaceae</taxon>
        <taxon>Mesorhizobium</taxon>
    </lineage>
</organism>
<dbReference type="InterPro" id="IPR058533">
    <property type="entry name" value="Cation_efflux_TM"/>
</dbReference>
<dbReference type="SUPFAM" id="SSF161111">
    <property type="entry name" value="Cation efflux protein transmembrane domain-like"/>
    <property type="match status" value="1"/>
</dbReference>
<dbReference type="Proteomes" id="UP001205906">
    <property type="component" value="Unassembled WGS sequence"/>
</dbReference>
<evidence type="ECO:0000259" key="9">
    <source>
        <dbReference type="Pfam" id="PF16916"/>
    </source>
</evidence>
<dbReference type="EMBL" id="JAMXQS010000007">
    <property type="protein sequence ID" value="MCO6051086.1"/>
    <property type="molecule type" value="Genomic_DNA"/>
</dbReference>
<dbReference type="SUPFAM" id="SSF160240">
    <property type="entry name" value="Cation efflux protein cytoplasmic domain-like"/>
    <property type="match status" value="1"/>
</dbReference>
<evidence type="ECO:0000259" key="8">
    <source>
        <dbReference type="Pfam" id="PF01545"/>
    </source>
</evidence>
<dbReference type="Gene3D" id="3.30.70.1350">
    <property type="entry name" value="Cation efflux protein, cytoplasmic domain"/>
    <property type="match status" value="1"/>
</dbReference>
<dbReference type="InterPro" id="IPR050291">
    <property type="entry name" value="CDF_Transporter"/>
</dbReference>
<evidence type="ECO:0000256" key="5">
    <source>
        <dbReference type="ARBA" id="ARBA00022989"/>
    </source>
</evidence>
<protein>
    <submittedName>
        <fullName evidence="10">Cation diffusion facilitator family transporter</fullName>
    </submittedName>
</protein>
<feature type="domain" description="Cation efflux protein cytoplasmic" evidence="9">
    <location>
        <begin position="204"/>
        <end position="277"/>
    </location>
</feature>
<evidence type="ECO:0000256" key="4">
    <source>
        <dbReference type="ARBA" id="ARBA00022692"/>
    </source>
</evidence>
<dbReference type="PANTHER" id="PTHR43840">
    <property type="entry name" value="MITOCHONDRIAL METAL TRANSPORTER 1-RELATED"/>
    <property type="match status" value="1"/>
</dbReference>
<dbReference type="NCBIfam" id="TIGR01297">
    <property type="entry name" value="CDF"/>
    <property type="match status" value="1"/>
</dbReference>
<sequence>MAFASIVVSLGVMALKFLAWRVTGSVALFSDALESIVNVIAATVALYAITVSHRPADDEHPFGHHKAEYFSAVLEGVLIIVAALLIAREAFVGLRAPAPIDAPWEGLAINGVAAAVNAVWALLLIRGGNKHRSPALVADGHHIMTDVVTSIGVIVGLVAAVMSGIPILDPLLALLVGINILWQGWKLVNSSVQGLMDTGVDMAETYRIRTIISTHAQGALEIHDLKTRVAGRATFIEFHLVVDQAMSVGDAHAICDRIEEALKADIPSVRVVIHVEPDQEAKLPPGATAVPFA</sequence>
<evidence type="ECO:0000313" key="10">
    <source>
        <dbReference type="EMBL" id="MCO6051086.1"/>
    </source>
</evidence>
<dbReference type="InterPro" id="IPR002524">
    <property type="entry name" value="Cation_efflux"/>
</dbReference>
<proteinExistence type="inferred from homology"/>
<dbReference type="Pfam" id="PF16916">
    <property type="entry name" value="ZT_dimer"/>
    <property type="match status" value="1"/>
</dbReference>
<dbReference type="InterPro" id="IPR027470">
    <property type="entry name" value="Cation_efflux_CTD"/>
</dbReference>
<gene>
    <name evidence="10" type="ORF">NGM99_14980</name>
</gene>
<evidence type="ECO:0000256" key="3">
    <source>
        <dbReference type="ARBA" id="ARBA00022448"/>
    </source>
</evidence>
<comment type="subcellular location">
    <subcellularLocation>
        <location evidence="1">Membrane</location>
        <topology evidence="1">Multi-pass membrane protein</topology>
    </subcellularLocation>
</comment>
<evidence type="ECO:0000313" key="11">
    <source>
        <dbReference type="Proteomes" id="UP001205906"/>
    </source>
</evidence>
<keyword evidence="5 7" id="KW-1133">Transmembrane helix</keyword>